<reference evidence="1 2" key="1">
    <citation type="submission" date="2020-07" db="EMBL/GenBank/DDBJ databases">
        <title>Transfer of Campylobacter canadensis to the novel genus Avispirillum gen. nov., that also includes two novel species recovered from migratory waterfowl: Avispirillum anseris sp. nov. and Avispirillum brantae sp. nov.</title>
        <authorList>
            <person name="Miller W.G."/>
            <person name="Chapman M.H."/>
            <person name="Yee E."/>
            <person name="Inglis G.D."/>
        </authorList>
    </citation>
    <scope>NUCLEOTIDE SEQUENCE [LARGE SCALE GENOMIC DNA]</scope>
    <source>
        <strain evidence="1 2">L283</strain>
    </source>
</reference>
<accession>A0ABS7WT68</accession>
<dbReference type="EMBL" id="JACGBB010000021">
    <property type="protein sequence ID" value="MBZ7987976.1"/>
    <property type="molecule type" value="Genomic_DNA"/>
</dbReference>
<keyword evidence="2" id="KW-1185">Reference proteome</keyword>
<evidence type="ECO:0000313" key="2">
    <source>
        <dbReference type="Proteomes" id="UP000786183"/>
    </source>
</evidence>
<dbReference type="RefSeq" id="WP_224316205.1">
    <property type="nucleotide sequence ID" value="NZ_JACGBB010000021.1"/>
</dbReference>
<name>A0ABS7WT68_9BACT</name>
<evidence type="ECO:0000313" key="1">
    <source>
        <dbReference type="EMBL" id="MBZ7987976.1"/>
    </source>
</evidence>
<proteinExistence type="predicted"/>
<organism evidence="1 2">
    <name type="scientific">Campylobacter canadensis</name>
    <dbReference type="NCBI Taxonomy" id="449520"/>
    <lineage>
        <taxon>Bacteria</taxon>
        <taxon>Pseudomonadati</taxon>
        <taxon>Campylobacterota</taxon>
        <taxon>Epsilonproteobacteria</taxon>
        <taxon>Campylobacterales</taxon>
        <taxon>Campylobacteraceae</taxon>
        <taxon>Campylobacter</taxon>
    </lineage>
</organism>
<sequence length="247" mass="29520">MDDNFFTYKIVDKQDNILMLEKNKKRFKAYILNKDENNTYISELAPKLCNIQYDNLMKCEFIEDKNKYYFITKDYETSTDIRSYFSCFLPISSYIKENLFKILDLFIELEKLGLNGCLPDKIIDSNGKLLLDYLCSFFFGDKDCKSNIEVFKTIYKRYFPAFKNDNLDNFDDLISIKEHLLNSLVKNISKYEINLFPSAIKNYKEFIDTENIKNEFELRLELNKYINANNAYFLLENNKNNEKTIYI</sequence>
<protein>
    <submittedName>
        <fullName evidence="1">Uncharacterized protein</fullName>
    </submittedName>
</protein>
<gene>
    <name evidence="1" type="ORF">AVCANL283_07710</name>
</gene>
<dbReference type="Proteomes" id="UP000786183">
    <property type="component" value="Unassembled WGS sequence"/>
</dbReference>
<comment type="caution">
    <text evidence="1">The sequence shown here is derived from an EMBL/GenBank/DDBJ whole genome shotgun (WGS) entry which is preliminary data.</text>
</comment>